<evidence type="ECO:0000313" key="3">
    <source>
        <dbReference type="EMBL" id="GJN13350.1"/>
    </source>
</evidence>
<dbReference type="PANTHER" id="PTHR33087:SF51">
    <property type="entry name" value="CCHC-TYPE DOMAIN-CONTAINING PROTEIN"/>
    <property type="match status" value="1"/>
</dbReference>
<feature type="domain" description="CCHC-type" evidence="2">
    <location>
        <begin position="155"/>
        <end position="171"/>
    </location>
</feature>
<feature type="region of interest" description="Disordered" evidence="1">
    <location>
        <begin position="659"/>
        <end position="696"/>
    </location>
</feature>
<dbReference type="PANTHER" id="PTHR33087">
    <property type="entry name" value="OS07G0539200 PROTEIN"/>
    <property type="match status" value="1"/>
</dbReference>
<dbReference type="Gene3D" id="4.10.60.10">
    <property type="entry name" value="Zinc finger, CCHC-type"/>
    <property type="match status" value="1"/>
</dbReference>
<dbReference type="GO" id="GO:0008270">
    <property type="term" value="F:zinc ion binding"/>
    <property type="evidence" value="ECO:0007669"/>
    <property type="project" value="InterPro"/>
</dbReference>
<gene>
    <name evidence="3" type="primary">gb00044</name>
    <name evidence="3" type="ORF">PR202_gb00044</name>
</gene>
<evidence type="ECO:0000256" key="1">
    <source>
        <dbReference type="SAM" id="MobiDB-lite"/>
    </source>
</evidence>
<reference evidence="3" key="1">
    <citation type="journal article" date="2018" name="DNA Res.">
        <title>Multiple hybrid de novo genome assembly of finger millet, an orphan allotetraploid crop.</title>
        <authorList>
            <person name="Hatakeyama M."/>
            <person name="Aluri S."/>
            <person name="Balachadran M.T."/>
            <person name="Sivarajan S.R."/>
            <person name="Patrignani A."/>
            <person name="Gruter S."/>
            <person name="Poveda L."/>
            <person name="Shimizu-Inatsugi R."/>
            <person name="Baeten J."/>
            <person name="Francoijs K.J."/>
            <person name="Nataraja K.N."/>
            <person name="Reddy Y.A.N."/>
            <person name="Phadnis S."/>
            <person name="Ravikumar R.L."/>
            <person name="Schlapbach R."/>
            <person name="Sreeman S.M."/>
            <person name="Shimizu K.K."/>
        </authorList>
    </citation>
    <scope>NUCLEOTIDE SEQUENCE</scope>
</reference>
<dbReference type="GO" id="GO:0003676">
    <property type="term" value="F:nucleic acid binding"/>
    <property type="evidence" value="ECO:0007669"/>
    <property type="project" value="InterPro"/>
</dbReference>
<organism evidence="3 4">
    <name type="scientific">Eleusine coracana subsp. coracana</name>
    <dbReference type="NCBI Taxonomy" id="191504"/>
    <lineage>
        <taxon>Eukaryota</taxon>
        <taxon>Viridiplantae</taxon>
        <taxon>Streptophyta</taxon>
        <taxon>Embryophyta</taxon>
        <taxon>Tracheophyta</taxon>
        <taxon>Spermatophyta</taxon>
        <taxon>Magnoliopsida</taxon>
        <taxon>Liliopsida</taxon>
        <taxon>Poales</taxon>
        <taxon>Poaceae</taxon>
        <taxon>PACMAD clade</taxon>
        <taxon>Chloridoideae</taxon>
        <taxon>Cynodonteae</taxon>
        <taxon>Eleusininae</taxon>
        <taxon>Eleusine</taxon>
    </lineage>
</organism>
<dbReference type="InterPro" id="IPR001878">
    <property type="entry name" value="Znf_CCHC"/>
</dbReference>
<dbReference type="SMART" id="SM00343">
    <property type="entry name" value="ZnF_C2HC"/>
    <property type="match status" value="2"/>
</dbReference>
<comment type="caution">
    <text evidence="3">The sequence shown here is derived from an EMBL/GenBank/DDBJ whole genome shotgun (WGS) entry which is preliminary data.</text>
</comment>
<feature type="compositionally biased region" description="Basic residues" evidence="1">
    <location>
        <begin position="236"/>
        <end position="247"/>
    </location>
</feature>
<dbReference type="EMBL" id="BQKI01000071">
    <property type="protein sequence ID" value="GJN13350.1"/>
    <property type="molecule type" value="Genomic_DNA"/>
</dbReference>
<feature type="compositionally biased region" description="Low complexity" evidence="1">
    <location>
        <begin position="18"/>
        <end position="48"/>
    </location>
</feature>
<accession>A0AAV5DT28</accession>
<dbReference type="InterPro" id="IPR036875">
    <property type="entry name" value="Znf_CCHC_sf"/>
</dbReference>
<feature type="domain" description="CCHC-type" evidence="2">
    <location>
        <begin position="174"/>
        <end position="190"/>
    </location>
</feature>
<reference evidence="3" key="2">
    <citation type="submission" date="2021-12" db="EMBL/GenBank/DDBJ databases">
        <title>Resequencing data analysis of finger millet.</title>
        <authorList>
            <person name="Hatakeyama M."/>
            <person name="Aluri S."/>
            <person name="Balachadran M.T."/>
            <person name="Sivarajan S.R."/>
            <person name="Poveda L."/>
            <person name="Shimizu-Inatsugi R."/>
            <person name="Schlapbach R."/>
            <person name="Sreeman S.M."/>
            <person name="Shimizu K.K."/>
        </authorList>
    </citation>
    <scope>NUCLEOTIDE SEQUENCE</scope>
</reference>
<evidence type="ECO:0000259" key="2">
    <source>
        <dbReference type="SMART" id="SM00343"/>
    </source>
</evidence>
<sequence>MLMDPSPPGARPAPISPTPAATSTPSLSSKAPGSSSSLSPLASPFRPSGRSNSQRWEECSPGSDGEPSPLQRPSSYKDALLVPSSPPPTKAPPKRAVVDRAAPRSQVRFANLPRTNAGAANVDGWQHAVSKSARRKMARQACRPRRSVPEDLRGRCFNCLSRSHRAISCRRRTRCLRCHELGHRSYSCPLKVAERHWLEKPQLEWRPVKTAPGSPPLRKVARASNHVSEEEDDSRPRRRARRRRRRPGCRDGEALPSPAAMDVEHVAPSVVESTAAAPSSLAGKLHRPLCVIERSSHIIRAKADLRRALLTVVGNQPAVSTEQVLNEIASQVNVARESMTLVLADPEDFLLILPDPGTADRVFNHGQLLHGPGFSLHVKRWTRLALAQWAELPDLIDVELKGIPAHAWSQSTAQQLIGSACWVCSLSPETVAMRDLCSFRLSALCFRRELVPGTVDLFIPEPPDVTAPPKQGLIYPVPVSLVGRPAVGVQPPSPPPDQPHNDDDRERRQRRRRSRSSPPSARPSAGHQSAPPRGPVHSRLGPNPPASHHVALEDAIRSPSAQCSMQNDEPPLTPPRATLVFKDEPADASAPQAHQCSPAAGSDEGAFKAAILASPTGNGIAGDSEPTQDASTPASVALAPTSSIEETLVECSVAASVFAGDNDGDGLRSEQVGLSLGPYRSPPPKAFKPAKMCQPI</sequence>
<dbReference type="InterPro" id="IPR053253">
    <property type="entry name" value="Sex_diff_modulator"/>
</dbReference>
<dbReference type="Proteomes" id="UP001054889">
    <property type="component" value="Unassembled WGS sequence"/>
</dbReference>
<feature type="region of interest" description="Disordered" evidence="1">
    <location>
        <begin position="1"/>
        <end position="103"/>
    </location>
</feature>
<name>A0AAV5DT28_ELECO</name>
<dbReference type="SUPFAM" id="SSF57756">
    <property type="entry name" value="Retrovirus zinc finger-like domains"/>
    <property type="match status" value="1"/>
</dbReference>
<evidence type="ECO:0000313" key="4">
    <source>
        <dbReference type="Proteomes" id="UP001054889"/>
    </source>
</evidence>
<feature type="region of interest" description="Disordered" evidence="1">
    <location>
        <begin position="485"/>
        <end position="548"/>
    </location>
</feature>
<protein>
    <recommendedName>
        <fullName evidence="2">CCHC-type domain-containing protein</fullName>
    </recommendedName>
</protein>
<keyword evidence="4" id="KW-1185">Reference proteome</keyword>
<dbReference type="AlphaFoldDB" id="A0AAV5DT28"/>
<feature type="region of interest" description="Disordered" evidence="1">
    <location>
        <begin position="207"/>
        <end position="263"/>
    </location>
</feature>
<feature type="compositionally biased region" description="Pro residues" evidence="1">
    <location>
        <begin position="1"/>
        <end position="17"/>
    </location>
</feature>
<proteinExistence type="predicted"/>